<protein>
    <submittedName>
        <fullName evidence="6">Peptidase</fullName>
    </submittedName>
</protein>
<accession>A0ABM7P9A6</accession>
<comment type="cofactor">
    <cofactor evidence="1">
        <name>Zn(2+)</name>
        <dbReference type="ChEBI" id="CHEBI:29105"/>
    </cofactor>
</comment>
<proteinExistence type="predicted"/>
<dbReference type="SUPFAM" id="SSF55031">
    <property type="entry name" value="Bacterial exopeptidase dimerisation domain"/>
    <property type="match status" value="1"/>
</dbReference>
<dbReference type="Gene3D" id="3.40.630.10">
    <property type="entry name" value="Zn peptidases"/>
    <property type="match status" value="2"/>
</dbReference>
<dbReference type="InterPro" id="IPR002933">
    <property type="entry name" value="Peptidase_M20"/>
</dbReference>
<dbReference type="Gene3D" id="3.30.70.360">
    <property type="match status" value="1"/>
</dbReference>
<reference evidence="6" key="1">
    <citation type="journal article" date="2022" name="Arch. Microbiol.">
        <title>Pseudodesulfovibrio sediminis sp. nov., a mesophilic and neutrophilic sulfate-reducing bacterium isolated from sediment of a brackish lake.</title>
        <authorList>
            <person name="Takahashi A."/>
            <person name="Kojima H."/>
            <person name="Watanabe M."/>
            <person name="Fukui M."/>
        </authorList>
    </citation>
    <scope>NUCLEOTIDE SEQUENCE</scope>
    <source>
        <strain evidence="6">SF6</strain>
    </source>
</reference>
<sequence length="397" mass="42254">MSANNEFCQLSIALCQELVSLSSLSGEEEDVAKALAAAMKANGFDSVDVDRYGNVVGRIKGNQPGPCILFDGHMDTVPVPDPTVWSQAPLGGDIVDGKIYGRGTSDMKGALAAMVGAAAWFAKETGKDFAGEVCVAGGVFEELFEGIAAREVSKAVNPDYVVIGEASELNLKIGQRGRAEIVVETYGVPAHSANPEKGVNAVHMMTTLTRAIEKVAAPQQEVLGKGICVLTDIKSTPYPGASVVPSGCRVTYDRRLLVGETPESVLAPFNEVIAVLQQSDPDFKAKAYFAQGKEKCYTGAAMKGERFFPGWLYDADEPFITNTLAELRAVGGTPEISHYAFCTNGSHYAGEAGIKTIGFGPSRENLAHTIDEHIEIDQLNKATIGYKAIIKALLNTK</sequence>
<keyword evidence="3" id="KW-0378">Hydrolase</keyword>
<evidence type="ECO:0000256" key="4">
    <source>
        <dbReference type="ARBA" id="ARBA00022833"/>
    </source>
</evidence>
<evidence type="ECO:0000256" key="3">
    <source>
        <dbReference type="ARBA" id="ARBA00022801"/>
    </source>
</evidence>
<evidence type="ECO:0000259" key="5">
    <source>
        <dbReference type="Pfam" id="PF07687"/>
    </source>
</evidence>
<keyword evidence="4" id="KW-0862">Zinc</keyword>
<gene>
    <name evidence="6" type="ORF">PSDVSF_28150</name>
</gene>
<dbReference type="PROSITE" id="PS00758">
    <property type="entry name" value="ARGE_DAPE_CPG2_1"/>
    <property type="match status" value="1"/>
</dbReference>
<dbReference type="EMBL" id="AP024485">
    <property type="protein sequence ID" value="BCS89573.1"/>
    <property type="molecule type" value="Genomic_DNA"/>
</dbReference>
<dbReference type="Pfam" id="PF07687">
    <property type="entry name" value="M20_dimer"/>
    <property type="match status" value="1"/>
</dbReference>
<evidence type="ECO:0000256" key="1">
    <source>
        <dbReference type="ARBA" id="ARBA00001947"/>
    </source>
</evidence>
<organism evidence="6 7">
    <name type="scientific">Pseudodesulfovibrio sediminis</name>
    <dbReference type="NCBI Taxonomy" id="2810563"/>
    <lineage>
        <taxon>Bacteria</taxon>
        <taxon>Pseudomonadati</taxon>
        <taxon>Thermodesulfobacteriota</taxon>
        <taxon>Desulfovibrionia</taxon>
        <taxon>Desulfovibrionales</taxon>
        <taxon>Desulfovibrionaceae</taxon>
    </lineage>
</organism>
<keyword evidence="7" id="KW-1185">Reference proteome</keyword>
<evidence type="ECO:0000313" key="7">
    <source>
        <dbReference type="Proteomes" id="UP001053296"/>
    </source>
</evidence>
<dbReference type="InterPro" id="IPR036264">
    <property type="entry name" value="Bact_exopeptidase_dim_dom"/>
</dbReference>
<dbReference type="InterPro" id="IPR050072">
    <property type="entry name" value="Peptidase_M20A"/>
</dbReference>
<feature type="domain" description="Peptidase M20 dimerisation" evidence="5">
    <location>
        <begin position="173"/>
        <end position="274"/>
    </location>
</feature>
<keyword evidence="2" id="KW-0479">Metal-binding</keyword>
<evidence type="ECO:0000313" key="6">
    <source>
        <dbReference type="EMBL" id="BCS89573.1"/>
    </source>
</evidence>
<evidence type="ECO:0000256" key="2">
    <source>
        <dbReference type="ARBA" id="ARBA00022723"/>
    </source>
</evidence>
<dbReference type="PANTHER" id="PTHR43808">
    <property type="entry name" value="ACETYLORNITHINE DEACETYLASE"/>
    <property type="match status" value="1"/>
</dbReference>
<dbReference type="RefSeq" id="WP_229591541.1">
    <property type="nucleotide sequence ID" value="NZ_AP024485.1"/>
</dbReference>
<dbReference type="InterPro" id="IPR001261">
    <property type="entry name" value="ArgE/DapE_CS"/>
</dbReference>
<dbReference type="InterPro" id="IPR011650">
    <property type="entry name" value="Peptidase_M20_dimer"/>
</dbReference>
<dbReference type="Pfam" id="PF01546">
    <property type="entry name" value="Peptidase_M20"/>
    <property type="match status" value="1"/>
</dbReference>
<dbReference type="NCBIfam" id="NF009555">
    <property type="entry name" value="PRK13004.1"/>
    <property type="match status" value="1"/>
</dbReference>
<dbReference type="Proteomes" id="UP001053296">
    <property type="component" value="Chromosome"/>
</dbReference>
<name>A0ABM7P9A6_9BACT</name>
<dbReference type="SUPFAM" id="SSF53187">
    <property type="entry name" value="Zn-dependent exopeptidases"/>
    <property type="match status" value="1"/>
</dbReference>